<dbReference type="PANTHER" id="PTHR11735:SF11">
    <property type="entry name" value="TRNA THREONYLCARBAMOYLADENOSINE BIOSYNTHESIS PROTEIN TSAB"/>
    <property type="match status" value="1"/>
</dbReference>
<sequence length="222" mass="22265">MLVLAFDSATSACSAALWADGAVLARRFSAMARGQSEALVPMIAEVLAEAGKTMADIDLVAVTVGPGAFTGIRIGLATARALALAAAKPVAGITTPEAVAAAVPTPLRDGRTILVVLDSRREELWIQPFAPDLTALESPSAANPAQIAARFAGVPLVLAGDGADLVRDLLPGAIVAEGAGAPDAAIVAVLAAGHWAAGTHLAAEPLYLRPPDVTMPAGCLPA</sequence>
<comment type="caution">
    <text evidence="2">The sequence shown here is derived from an EMBL/GenBank/DDBJ whole genome shotgun (WGS) entry which is preliminary data.</text>
</comment>
<evidence type="ECO:0000313" key="2">
    <source>
        <dbReference type="EMBL" id="OAN65489.1"/>
    </source>
</evidence>
<dbReference type="OrthoDB" id="9809995at2"/>
<dbReference type="InterPro" id="IPR043129">
    <property type="entry name" value="ATPase_NBD"/>
</dbReference>
<dbReference type="PANTHER" id="PTHR11735">
    <property type="entry name" value="TRNA N6-ADENOSINE THREONYLCARBAMOYLTRANSFERASE"/>
    <property type="match status" value="1"/>
</dbReference>
<feature type="domain" description="Gcp-like" evidence="1">
    <location>
        <begin position="32"/>
        <end position="125"/>
    </location>
</feature>
<keyword evidence="3" id="KW-1185">Reference proteome</keyword>
<dbReference type="GO" id="GO:0005829">
    <property type="term" value="C:cytosol"/>
    <property type="evidence" value="ECO:0007669"/>
    <property type="project" value="TreeGrafter"/>
</dbReference>
<dbReference type="GO" id="GO:0002949">
    <property type="term" value="P:tRNA threonylcarbamoyladenosine modification"/>
    <property type="evidence" value="ECO:0007669"/>
    <property type="project" value="InterPro"/>
</dbReference>
<evidence type="ECO:0000313" key="3">
    <source>
        <dbReference type="Proteomes" id="UP000078543"/>
    </source>
</evidence>
<name>A0A178MZV6_9PROT</name>
<gene>
    <name evidence="2" type="ORF">A6A05_05910</name>
</gene>
<dbReference type="SUPFAM" id="SSF53067">
    <property type="entry name" value="Actin-like ATPase domain"/>
    <property type="match status" value="2"/>
</dbReference>
<dbReference type="Pfam" id="PF00814">
    <property type="entry name" value="TsaD"/>
    <property type="match status" value="1"/>
</dbReference>
<dbReference type="EMBL" id="LWQU01000022">
    <property type="protein sequence ID" value="OAN65489.1"/>
    <property type="molecule type" value="Genomic_DNA"/>
</dbReference>
<dbReference type="Proteomes" id="UP000078543">
    <property type="component" value="Unassembled WGS sequence"/>
</dbReference>
<dbReference type="InterPro" id="IPR000905">
    <property type="entry name" value="Gcp-like_dom"/>
</dbReference>
<dbReference type="RefSeq" id="WP_068496702.1">
    <property type="nucleotide sequence ID" value="NZ_LWQU01000022.1"/>
</dbReference>
<proteinExistence type="predicted"/>
<dbReference type="STRING" id="1437059.A6A05_05910"/>
<evidence type="ECO:0000259" key="1">
    <source>
        <dbReference type="Pfam" id="PF00814"/>
    </source>
</evidence>
<dbReference type="NCBIfam" id="TIGR03725">
    <property type="entry name" value="T6A_YeaZ"/>
    <property type="match status" value="1"/>
</dbReference>
<reference evidence="2 3" key="1">
    <citation type="submission" date="2016-04" db="EMBL/GenBank/DDBJ databases">
        <title>Draft genome sequence of freshwater magnetotactic bacteria Magnetospirillum marisnigri SP-1 and Magnetospirillum moscoviense BB-1.</title>
        <authorList>
            <person name="Koziaeva V."/>
            <person name="Dziuba M.V."/>
            <person name="Ivanov T.M."/>
            <person name="Kuznetsov B."/>
            <person name="Grouzdev D.S."/>
        </authorList>
    </citation>
    <scope>NUCLEOTIDE SEQUENCE [LARGE SCALE GENOMIC DNA]</scope>
    <source>
        <strain evidence="2 3">BB-1</strain>
    </source>
</reference>
<dbReference type="InterPro" id="IPR022496">
    <property type="entry name" value="T6A_TsaB"/>
</dbReference>
<organism evidence="2 3">
    <name type="scientific">Magnetospirillum moscoviense</name>
    <dbReference type="NCBI Taxonomy" id="1437059"/>
    <lineage>
        <taxon>Bacteria</taxon>
        <taxon>Pseudomonadati</taxon>
        <taxon>Pseudomonadota</taxon>
        <taxon>Alphaproteobacteria</taxon>
        <taxon>Rhodospirillales</taxon>
        <taxon>Rhodospirillaceae</taxon>
        <taxon>Magnetospirillum</taxon>
    </lineage>
</organism>
<accession>A0A178MZV6</accession>
<dbReference type="Gene3D" id="3.30.420.40">
    <property type="match status" value="2"/>
</dbReference>
<protein>
    <submittedName>
        <fullName evidence="2">tRNA threonylcarbamoyladenosine biosynthesis protein TsaB</fullName>
    </submittedName>
</protein>
<dbReference type="AlphaFoldDB" id="A0A178MZV6"/>